<gene>
    <name evidence="1" type="ORF">IM532_13270</name>
</gene>
<reference evidence="1" key="1">
    <citation type="submission" date="2020-10" db="EMBL/GenBank/DDBJ databases">
        <authorList>
            <person name="Lu T."/>
            <person name="Wang Q."/>
            <person name="Han X."/>
        </authorList>
    </citation>
    <scope>NUCLEOTIDE SEQUENCE</scope>
    <source>
        <strain evidence="1">WQ 117</strain>
    </source>
</reference>
<organism evidence="1 2">
    <name type="scientific">Faecalibacter rhinopitheci</name>
    <dbReference type="NCBI Taxonomy" id="2779678"/>
    <lineage>
        <taxon>Bacteria</taxon>
        <taxon>Pseudomonadati</taxon>
        <taxon>Bacteroidota</taxon>
        <taxon>Flavobacteriia</taxon>
        <taxon>Flavobacteriales</taxon>
        <taxon>Weeksellaceae</taxon>
        <taxon>Faecalibacter</taxon>
    </lineage>
</organism>
<protein>
    <submittedName>
        <fullName evidence="1">Uncharacterized protein</fullName>
    </submittedName>
</protein>
<accession>A0A8J7GA73</accession>
<evidence type="ECO:0000313" key="1">
    <source>
        <dbReference type="EMBL" id="MBF0598400.1"/>
    </source>
</evidence>
<dbReference type="EMBL" id="JADGIK010000019">
    <property type="protein sequence ID" value="MBF0598400.1"/>
    <property type="molecule type" value="Genomic_DNA"/>
</dbReference>
<dbReference type="AlphaFoldDB" id="A0A8J7GA73"/>
<sequence length="180" mass="21515">MTDKLENYLVENSINFKRKESKWYNSNAYFPLIEIQLLEEKNEIDIFHNFEFRQSEFSKTNFINNNDSLTSRIIVKSEIILKNKSLSDFHIEKSSYFINLLKGNSSFKITSKNQYLKKLLNNKEMKCLFEMFSDDPEFEPIIKGVNVDDKFKISINFQCRNIDEKYIDIINKISKNVYQQ</sequence>
<keyword evidence="2" id="KW-1185">Reference proteome</keyword>
<dbReference type="RefSeq" id="WP_194183985.1">
    <property type="nucleotide sequence ID" value="NZ_JADGIK010000019.1"/>
</dbReference>
<proteinExistence type="predicted"/>
<evidence type="ECO:0000313" key="2">
    <source>
        <dbReference type="Proteomes" id="UP000608754"/>
    </source>
</evidence>
<name>A0A8J7GA73_9FLAO</name>
<dbReference type="Proteomes" id="UP000608754">
    <property type="component" value="Unassembled WGS sequence"/>
</dbReference>
<comment type="caution">
    <text evidence="1">The sequence shown here is derived from an EMBL/GenBank/DDBJ whole genome shotgun (WGS) entry which is preliminary data.</text>
</comment>